<dbReference type="Gene3D" id="1.10.555.10">
    <property type="entry name" value="Rho GTPase activation protein"/>
    <property type="match status" value="1"/>
</dbReference>
<dbReference type="InterPro" id="IPR039767">
    <property type="entry name" value="RALBP1"/>
</dbReference>
<dbReference type="EMBL" id="CACRXK020010312">
    <property type="protein sequence ID" value="CAB4019133.1"/>
    <property type="molecule type" value="Genomic_DNA"/>
</dbReference>
<evidence type="ECO:0000313" key="3">
    <source>
        <dbReference type="Proteomes" id="UP001152795"/>
    </source>
</evidence>
<feature type="compositionally biased region" description="Basic residues" evidence="1">
    <location>
        <begin position="1"/>
        <end position="28"/>
    </location>
</feature>
<feature type="compositionally biased region" description="Basic and acidic residues" evidence="1">
    <location>
        <begin position="29"/>
        <end position="58"/>
    </location>
</feature>
<dbReference type="GO" id="GO:0007264">
    <property type="term" value="P:small GTPase-mediated signal transduction"/>
    <property type="evidence" value="ECO:0007669"/>
    <property type="project" value="InterPro"/>
</dbReference>
<feature type="compositionally biased region" description="Basic and acidic residues" evidence="1">
    <location>
        <begin position="380"/>
        <end position="392"/>
    </location>
</feature>
<dbReference type="AlphaFoldDB" id="A0A7D9IYH0"/>
<dbReference type="GO" id="GO:0031267">
    <property type="term" value="F:small GTPase binding"/>
    <property type="evidence" value="ECO:0007669"/>
    <property type="project" value="InterPro"/>
</dbReference>
<dbReference type="InterPro" id="IPR049041">
    <property type="entry name" value="RalBP1-like_Ral-bd"/>
</dbReference>
<proteinExistence type="predicted"/>
<reference evidence="2" key="1">
    <citation type="submission" date="2020-04" db="EMBL/GenBank/DDBJ databases">
        <authorList>
            <person name="Alioto T."/>
            <person name="Alioto T."/>
            <person name="Gomez Garrido J."/>
        </authorList>
    </citation>
    <scope>NUCLEOTIDE SEQUENCE</scope>
    <source>
        <strain evidence="2">A484AB</strain>
    </source>
</reference>
<dbReference type="Pfam" id="PF20924">
    <property type="entry name" value="RLIP76_Ral-bd"/>
    <property type="match status" value="1"/>
</dbReference>
<dbReference type="PANTHER" id="PTHR12783:SF5">
    <property type="entry name" value="RALA-BINDING PROTEIN 1"/>
    <property type="match status" value="1"/>
</dbReference>
<dbReference type="Gene3D" id="1.20.58.90">
    <property type="match status" value="1"/>
</dbReference>
<dbReference type="InterPro" id="IPR008936">
    <property type="entry name" value="Rho_GTPase_activation_prot"/>
</dbReference>
<feature type="compositionally biased region" description="Acidic residues" evidence="1">
    <location>
        <begin position="418"/>
        <end position="431"/>
    </location>
</feature>
<dbReference type="GO" id="GO:0005096">
    <property type="term" value="F:GTPase activator activity"/>
    <property type="evidence" value="ECO:0007669"/>
    <property type="project" value="InterPro"/>
</dbReference>
<dbReference type="SMART" id="SM00324">
    <property type="entry name" value="RhoGAP"/>
    <property type="match status" value="1"/>
</dbReference>
<dbReference type="InterPro" id="IPR000198">
    <property type="entry name" value="RhoGAP_dom"/>
</dbReference>
<dbReference type="SUPFAM" id="SSF48350">
    <property type="entry name" value="GTPase activation domain, GAP"/>
    <property type="match status" value="1"/>
</dbReference>
<feature type="compositionally biased region" description="Basic and acidic residues" evidence="1">
    <location>
        <begin position="325"/>
        <end position="340"/>
    </location>
</feature>
<keyword evidence="3" id="KW-1185">Reference proteome</keyword>
<accession>A0A7D9IYH0</accession>
<name>A0A7D9IYH0_PARCT</name>
<dbReference type="Proteomes" id="UP001152795">
    <property type="component" value="Unassembled WGS sequence"/>
</dbReference>
<evidence type="ECO:0000256" key="1">
    <source>
        <dbReference type="SAM" id="MobiDB-lite"/>
    </source>
</evidence>
<feature type="region of interest" description="Disordered" evidence="1">
    <location>
        <begin position="380"/>
        <end position="431"/>
    </location>
</feature>
<dbReference type="PANTHER" id="PTHR12783">
    <property type="entry name" value="RALA BINDING PROTEIN 1 RALBP1"/>
    <property type="match status" value="1"/>
</dbReference>
<sequence>MFYKFRTKTKKSKKEKSVKKESKKKSKTKKQEKGKVEKEKEKVKEKDKKKDKKTESPKHQQALPVFGVTIEEAVQRSMLPDGVQLPRIIRECIIQLEDKGLSQEGLYRLSGVKSKIEQLKELYNQGKNADLDEFEPNILAGLIKLFIRELADSILPDEIAQRFEEAAAIPNRQEKINQFKMLIPELPVPNKTLLSWLMVHMLHVLQKGPENKMSIQSIGIVLHPTTGIAQPVLNVLLNNISTLFGETQLTRYEYSVKPEVDISSLSTPEEIAAELTRQEEILAKLHEDMKKGTPDETEDKDEELWEVQRKVTMLKRKLRVAKRKQDAEVVEEQKKQEENKPPTQEDGEEETLKRLELEEMELRFEEEELLDVREQLERRLQNEKSEINRLEEEITEVNETRVNNSGVASDQNSSSASDDSESEDDDESELEEIMNELVKHNTELEEKNEKLFKQIHDEQETCVELKVQIRMVSATQKEETEKPFS</sequence>
<evidence type="ECO:0000313" key="2">
    <source>
        <dbReference type="EMBL" id="CAB4019133.1"/>
    </source>
</evidence>
<organism evidence="2 3">
    <name type="scientific">Paramuricea clavata</name>
    <name type="common">Red gorgonian</name>
    <name type="synonym">Violescent sea-whip</name>
    <dbReference type="NCBI Taxonomy" id="317549"/>
    <lineage>
        <taxon>Eukaryota</taxon>
        <taxon>Metazoa</taxon>
        <taxon>Cnidaria</taxon>
        <taxon>Anthozoa</taxon>
        <taxon>Octocorallia</taxon>
        <taxon>Malacalcyonacea</taxon>
        <taxon>Plexauridae</taxon>
        <taxon>Paramuricea</taxon>
    </lineage>
</organism>
<comment type="caution">
    <text evidence="2">The sequence shown here is derived from an EMBL/GenBank/DDBJ whole genome shotgun (WGS) entry which is preliminary data.</text>
</comment>
<feature type="region of interest" description="Disordered" evidence="1">
    <location>
        <begin position="325"/>
        <end position="352"/>
    </location>
</feature>
<dbReference type="PROSITE" id="PS50238">
    <property type="entry name" value="RHOGAP"/>
    <property type="match status" value="1"/>
</dbReference>
<dbReference type="OrthoDB" id="10033734at2759"/>
<protein>
    <submittedName>
        <fullName evidence="2">RalA-binding 1</fullName>
    </submittedName>
</protein>
<dbReference type="Pfam" id="PF00620">
    <property type="entry name" value="RhoGAP"/>
    <property type="match status" value="1"/>
</dbReference>
<feature type="region of interest" description="Disordered" evidence="1">
    <location>
        <begin position="1"/>
        <end position="60"/>
    </location>
</feature>
<gene>
    <name evidence="2" type="ORF">PACLA_8A027165</name>
</gene>